<sequence>MVIVLMGVSGCGKSTIGQLLSQEEGWEFYDGDDFHSSEMKEKMQKGIPLTDEDRMPWLRLLRRLIERLVITETNAVLACSALKEKYRAILKNDNEEVVFVYLKGTPEIIEMRLAIRKHEYMNSALLNSQFEALEPPGDAFTVDINRTPQEITAEIRTLLKLSV</sequence>
<dbReference type="GO" id="GO:0005737">
    <property type="term" value="C:cytoplasm"/>
    <property type="evidence" value="ECO:0007669"/>
    <property type="project" value="TreeGrafter"/>
</dbReference>
<comment type="catalytic activity">
    <reaction evidence="9 10">
        <text>D-gluconate + ATP = 6-phospho-D-gluconate + ADP + H(+)</text>
        <dbReference type="Rhea" id="RHEA:19433"/>
        <dbReference type="ChEBI" id="CHEBI:15378"/>
        <dbReference type="ChEBI" id="CHEBI:18391"/>
        <dbReference type="ChEBI" id="CHEBI:30616"/>
        <dbReference type="ChEBI" id="CHEBI:58759"/>
        <dbReference type="ChEBI" id="CHEBI:456216"/>
        <dbReference type="EC" id="2.7.1.12"/>
    </reaction>
</comment>
<dbReference type="PANTHER" id="PTHR43442:SF3">
    <property type="entry name" value="GLUCONOKINASE-RELATED"/>
    <property type="match status" value="1"/>
</dbReference>
<evidence type="ECO:0000256" key="9">
    <source>
        <dbReference type="ARBA" id="ARBA00048090"/>
    </source>
</evidence>
<evidence type="ECO:0000256" key="10">
    <source>
        <dbReference type="RuleBase" id="RU363066"/>
    </source>
</evidence>
<proteinExistence type="inferred from homology"/>
<evidence type="ECO:0000256" key="4">
    <source>
        <dbReference type="ARBA" id="ARBA00022679"/>
    </source>
</evidence>
<dbReference type="FunFam" id="3.40.50.300:FF:000522">
    <property type="entry name" value="Gluconokinase"/>
    <property type="match status" value="1"/>
</dbReference>
<dbReference type="CDD" id="cd02021">
    <property type="entry name" value="GntK"/>
    <property type="match status" value="1"/>
</dbReference>
<dbReference type="AlphaFoldDB" id="A0A7X9FNZ8"/>
<reference evidence="11 12" key="1">
    <citation type="journal article" date="2020" name="Biotechnol. Biofuels">
        <title>New insights from the biogas microbiome by comprehensive genome-resolved metagenomics of nearly 1600 species originating from multiple anaerobic digesters.</title>
        <authorList>
            <person name="Campanaro S."/>
            <person name="Treu L."/>
            <person name="Rodriguez-R L.M."/>
            <person name="Kovalovszki A."/>
            <person name="Ziels R.M."/>
            <person name="Maus I."/>
            <person name="Zhu X."/>
            <person name="Kougias P.G."/>
            <person name="Basile A."/>
            <person name="Luo G."/>
            <person name="Schluter A."/>
            <person name="Konstantinidis K.T."/>
            <person name="Angelidaki I."/>
        </authorList>
    </citation>
    <scope>NUCLEOTIDE SEQUENCE [LARGE SCALE GENOMIC DNA]</scope>
    <source>
        <strain evidence="11">AS27yjCOA_65</strain>
    </source>
</reference>
<dbReference type="EC" id="2.7.1.12" evidence="3 10"/>
<dbReference type="SUPFAM" id="SSF52540">
    <property type="entry name" value="P-loop containing nucleoside triphosphate hydrolases"/>
    <property type="match status" value="1"/>
</dbReference>
<dbReference type="Pfam" id="PF01202">
    <property type="entry name" value="SKI"/>
    <property type="match status" value="1"/>
</dbReference>
<dbReference type="Proteomes" id="UP000524246">
    <property type="component" value="Unassembled WGS sequence"/>
</dbReference>
<dbReference type="NCBIfam" id="TIGR01313">
    <property type="entry name" value="therm_gnt_kin"/>
    <property type="match status" value="1"/>
</dbReference>
<organism evidence="11 12">
    <name type="scientific">SAR324 cluster bacterium</name>
    <dbReference type="NCBI Taxonomy" id="2024889"/>
    <lineage>
        <taxon>Bacteria</taxon>
        <taxon>Deltaproteobacteria</taxon>
        <taxon>SAR324 cluster</taxon>
    </lineage>
</organism>
<name>A0A7X9FNZ8_9DELT</name>
<evidence type="ECO:0000256" key="3">
    <source>
        <dbReference type="ARBA" id="ARBA00012054"/>
    </source>
</evidence>
<keyword evidence="6 10" id="KW-0418">Kinase</keyword>
<evidence type="ECO:0000313" key="12">
    <source>
        <dbReference type="Proteomes" id="UP000524246"/>
    </source>
</evidence>
<keyword evidence="4 10" id="KW-0808">Transferase</keyword>
<comment type="caution">
    <text evidence="11">The sequence shown here is derived from an EMBL/GenBank/DDBJ whole genome shotgun (WGS) entry which is preliminary data.</text>
</comment>
<dbReference type="PANTHER" id="PTHR43442">
    <property type="entry name" value="GLUCONOKINASE-RELATED"/>
    <property type="match status" value="1"/>
</dbReference>
<dbReference type="GO" id="GO:0005524">
    <property type="term" value="F:ATP binding"/>
    <property type="evidence" value="ECO:0007669"/>
    <property type="project" value="UniProtKB-KW"/>
</dbReference>
<evidence type="ECO:0000256" key="8">
    <source>
        <dbReference type="ARBA" id="ARBA00023064"/>
    </source>
</evidence>
<keyword evidence="8" id="KW-0311">Gluconate utilization</keyword>
<accession>A0A7X9FNZ8</accession>
<evidence type="ECO:0000313" key="11">
    <source>
        <dbReference type="EMBL" id="NMC61643.1"/>
    </source>
</evidence>
<keyword evidence="5 10" id="KW-0547">Nucleotide-binding</keyword>
<evidence type="ECO:0000256" key="7">
    <source>
        <dbReference type="ARBA" id="ARBA00022840"/>
    </source>
</evidence>
<dbReference type="InterPro" id="IPR006001">
    <property type="entry name" value="Therm_gnt_kin"/>
</dbReference>
<evidence type="ECO:0000256" key="2">
    <source>
        <dbReference type="ARBA" id="ARBA00008420"/>
    </source>
</evidence>
<evidence type="ECO:0000256" key="6">
    <source>
        <dbReference type="ARBA" id="ARBA00022777"/>
    </source>
</evidence>
<dbReference type="InterPro" id="IPR031322">
    <property type="entry name" value="Shikimate/glucono_kinase"/>
</dbReference>
<gene>
    <name evidence="11" type="ORF">GYA55_00595</name>
</gene>
<comment type="pathway">
    <text evidence="1">Carbohydrate acid metabolism.</text>
</comment>
<dbReference type="Gene3D" id="3.40.50.300">
    <property type="entry name" value="P-loop containing nucleotide triphosphate hydrolases"/>
    <property type="match status" value="1"/>
</dbReference>
<comment type="similarity">
    <text evidence="2 10">Belongs to the gluconokinase GntK/GntV family.</text>
</comment>
<evidence type="ECO:0000256" key="5">
    <source>
        <dbReference type="ARBA" id="ARBA00022741"/>
    </source>
</evidence>
<evidence type="ECO:0000256" key="1">
    <source>
        <dbReference type="ARBA" id="ARBA00004761"/>
    </source>
</evidence>
<protein>
    <recommendedName>
        <fullName evidence="3 10">Gluconokinase</fullName>
        <ecNumber evidence="3 10">2.7.1.12</ecNumber>
    </recommendedName>
</protein>
<keyword evidence="7 10" id="KW-0067">ATP-binding</keyword>
<dbReference type="InterPro" id="IPR027417">
    <property type="entry name" value="P-loop_NTPase"/>
</dbReference>
<dbReference type="EMBL" id="JAAZON010000022">
    <property type="protein sequence ID" value="NMC61643.1"/>
    <property type="molecule type" value="Genomic_DNA"/>
</dbReference>
<dbReference type="GO" id="GO:0019521">
    <property type="term" value="P:D-gluconate metabolic process"/>
    <property type="evidence" value="ECO:0007669"/>
    <property type="project" value="UniProtKB-KW"/>
</dbReference>
<dbReference type="GO" id="GO:0046316">
    <property type="term" value="F:gluconokinase activity"/>
    <property type="evidence" value="ECO:0007669"/>
    <property type="project" value="UniProtKB-EC"/>
</dbReference>